<dbReference type="InterPro" id="IPR000515">
    <property type="entry name" value="MetI-like"/>
</dbReference>
<evidence type="ECO:0000256" key="5">
    <source>
        <dbReference type="ARBA" id="ARBA00022989"/>
    </source>
</evidence>
<dbReference type="InterPro" id="IPR050366">
    <property type="entry name" value="BP-dependent_transpt_permease"/>
</dbReference>
<dbReference type="AlphaFoldDB" id="A0A947GHX3"/>
<sequence length="322" mass="33769">MTAPAPSAALSATDRSPAAPSPANLSSAAALEAVPPRRSPAARFLRRAGRNPSFMIGATVLAVIVAMALFAPLITAYDPYDQDIARRLIPPVWHAKGSWEHWLGTDKLGRDYFARLVYGARISLLIGIATVIVSGLIGTALGVAGGYFGGRVDMAIGYVVNVRLALPVVLIALAAAALVGSSLETVILVLGLLLWDRFAVVARSATMQVAHADYIAAARAIGCSTRRIVLSEVLPNILNPLIVVATLEMAHAILLEAALSFLGLGVQPPLPSWGLMIAEGKQFMFFSAWVIAIPGVALASLVLAINLLGDGLRDVTAPENRS</sequence>
<proteinExistence type="inferred from homology"/>
<dbReference type="EMBL" id="JAHHZF010000001">
    <property type="protein sequence ID" value="MBT9288244.1"/>
    <property type="molecule type" value="Genomic_DNA"/>
</dbReference>
<dbReference type="Pfam" id="PF00528">
    <property type="entry name" value="BPD_transp_1"/>
    <property type="match status" value="1"/>
</dbReference>
<reference evidence="10 11" key="1">
    <citation type="submission" date="2021-06" db="EMBL/GenBank/DDBJ databases">
        <authorList>
            <person name="Grouzdev D.S."/>
            <person name="Koziaeva V."/>
        </authorList>
    </citation>
    <scope>NUCLEOTIDE SEQUENCE [LARGE SCALE GENOMIC DNA]</scope>
    <source>
        <strain evidence="10 11">22</strain>
    </source>
</reference>
<feature type="transmembrane region" description="Helical" evidence="7">
    <location>
        <begin position="283"/>
        <end position="308"/>
    </location>
</feature>
<gene>
    <name evidence="10" type="ORF">KL771_02205</name>
</gene>
<keyword evidence="4 7" id="KW-0812">Transmembrane</keyword>
<dbReference type="CDD" id="cd06261">
    <property type="entry name" value="TM_PBP2"/>
    <property type="match status" value="1"/>
</dbReference>
<feature type="region of interest" description="Disordered" evidence="8">
    <location>
        <begin position="1"/>
        <end position="24"/>
    </location>
</feature>
<evidence type="ECO:0000259" key="9">
    <source>
        <dbReference type="PROSITE" id="PS50928"/>
    </source>
</evidence>
<evidence type="ECO:0000313" key="10">
    <source>
        <dbReference type="EMBL" id="MBT9288244.1"/>
    </source>
</evidence>
<dbReference type="PANTHER" id="PTHR43386:SF25">
    <property type="entry name" value="PEPTIDE ABC TRANSPORTER PERMEASE PROTEIN"/>
    <property type="match status" value="1"/>
</dbReference>
<name>A0A947GHX3_9HYPH</name>
<dbReference type="Proteomes" id="UP000766595">
    <property type="component" value="Unassembled WGS sequence"/>
</dbReference>
<dbReference type="InterPro" id="IPR035906">
    <property type="entry name" value="MetI-like_sf"/>
</dbReference>
<keyword evidence="5 7" id="KW-1133">Transmembrane helix</keyword>
<evidence type="ECO:0000256" key="6">
    <source>
        <dbReference type="ARBA" id="ARBA00023136"/>
    </source>
</evidence>
<organism evidence="10 11">
    <name type="scientific">Prosthecodimorpha staleyi</name>
    <dbReference type="NCBI Taxonomy" id="2840188"/>
    <lineage>
        <taxon>Bacteria</taxon>
        <taxon>Pseudomonadati</taxon>
        <taxon>Pseudomonadota</taxon>
        <taxon>Alphaproteobacteria</taxon>
        <taxon>Hyphomicrobiales</taxon>
        <taxon>Ancalomicrobiaceae</taxon>
        <taxon>Prosthecodimorpha</taxon>
    </lineage>
</organism>
<evidence type="ECO:0000256" key="1">
    <source>
        <dbReference type="ARBA" id="ARBA00004651"/>
    </source>
</evidence>
<dbReference type="SUPFAM" id="SSF161098">
    <property type="entry name" value="MetI-like"/>
    <property type="match status" value="1"/>
</dbReference>
<evidence type="ECO:0000256" key="8">
    <source>
        <dbReference type="SAM" id="MobiDB-lite"/>
    </source>
</evidence>
<keyword evidence="6 7" id="KW-0472">Membrane</keyword>
<dbReference type="GO" id="GO:0055085">
    <property type="term" value="P:transmembrane transport"/>
    <property type="evidence" value="ECO:0007669"/>
    <property type="project" value="InterPro"/>
</dbReference>
<dbReference type="Gene3D" id="1.10.3720.10">
    <property type="entry name" value="MetI-like"/>
    <property type="match status" value="1"/>
</dbReference>
<dbReference type="GO" id="GO:0005886">
    <property type="term" value="C:plasma membrane"/>
    <property type="evidence" value="ECO:0007669"/>
    <property type="project" value="UniProtKB-SubCell"/>
</dbReference>
<evidence type="ECO:0000256" key="4">
    <source>
        <dbReference type="ARBA" id="ARBA00022692"/>
    </source>
</evidence>
<feature type="transmembrane region" description="Helical" evidence="7">
    <location>
        <begin position="54"/>
        <end position="77"/>
    </location>
</feature>
<comment type="subcellular location">
    <subcellularLocation>
        <location evidence="1 7">Cell membrane</location>
        <topology evidence="1 7">Multi-pass membrane protein</topology>
    </subcellularLocation>
</comment>
<evidence type="ECO:0000256" key="2">
    <source>
        <dbReference type="ARBA" id="ARBA00022448"/>
    </source>
</evidence>
<keyword evidence="3" id="KW-1003">Cell membrane</keyword>
<keyword evidence="11" id="KW-1185">Reference proteome</keyword>
<dbReference type="Pfam" id="PF12911">
    <property type="entry name" value="OppC_N"/>
    <property type="match status" value="1"/>
</dbReference>
<feature type="transmembrane region" description="Helical" evidence="7">
    <location>
        <begin position="168"/>
        <end position="195"/>
    </location>
</feature>
<accession>A0A947GHX3</accession>
<comment type="caution">
    <text evidence="10">The sequence shown here is derived from an EMBL/GenBank/DDBJ whole genome shotgun (WGS) entry which is preliminary data.</text>
</comment>
<protein>
    <submittedName>
        <fullName evidence="10">ABC transporter permease</fullName>
    </submittedName>
</protein>
<evidence type="ECO:0000256" key="3">
    <source>
        <dbReference type="ARBA" id="ARBA00022475"/>
    </source>
</evidence>
<keyword evidence="2 7" id="KW-0813">Transport</keyword>
<comment type="similarity">
    <text evidence="7">Belongs to the binding-protein-dependent transport system permease family.</text>
</comment>
<evidence type="ECO:0000313" key="11">
    <source>
        <dbReference type="Proteomes" id="UP000766595"/>
    </source>
</evidence>
<dbReference type="InterPro" id="IPR025966">
    <property type="entry name" value="OppC_N"/>
</dbReference>
<feature type="transmembrane region" description="Helical" evidence="7">
    <location>
        <begin position="122"/>
        <end position="148"/>
    </location>
</feature>
<dbReference type="PANTHER" id="PTHR43386">
    <property type="entry name" value="OLIGOPEPTIDE TRANSPORT SYSTEM PERMEASE PROTEIN APPC"/>
    <property type="match status" value="1"/>
</dbReference>
<dbReference type="PROSITE" id="PS50928">
    <property type="entry name" value="ABC_TM1"/>
    <property type="match status" value="1"/>
</dbReference>
<feature type="domain" description="ABC transmembrane type-1" evidence="9">
    <location>
        <begin position="120"/>
        <end position="309"/>
    </location>
</feature>
<dbReference type="RefSeq" id="WP_261966923.1">
    <property type="nucleotide sequence ID" value="NZ_JAHHZF010000001.1"/>
</dbReference>
<evidence type="ECO:0000256" key="7">
    <source>
        <dbReference type="RuleBase" id="RU363032"/>
    </source>
</evidence>